<comment type="caution">
    <text evidence="2">The sequence shown here is derived from an EMBL/GenBank/DDBJ whole genome shotgun (WGS) entry which is preliminary data.</text>
</comment>
<dbReference type="Pfam" id="PF18943">
    <property type="entry name" value="DUF5690"/>
    <property type="match status" value="1"/>
</dbReference>
<feature type="transmembrane region" description="Helical" evidence="1">
    <location>
        <begin position="59"/>
        <end position="80"/>
    </location>
</feature>
<feature type="transmembrane region" description="Helical" evidence="1">
    <location>
        <begin position="225"/>
        <end position="246"/>
    </location>
</feature>
<dbReference type="EMBL" id="PNBX01000104">
    <property type="protein sequence ID" value="TMO64569.1"/>
    <property type="molecule type" value="Genomic_DNA"/>
</dbReference>
<feature type="transmembrane region" description="Helical" evidence="1">
    <location>
        <begin position="364"/>
        <end position="387"/>
    </location>
</feature>
<accession>A0A5S3V1Q7</accession>
<evidence type="ECO:0008006" key="4">
    <source>
        <dbReference type="Google" id="ProtNLM"/>
    </source>
</evidence>
<feature type="transmembrane region" description="Helical" evidence="1">
    <location>
        <begin position="266"/>
        <end position="288"/>
    </location>
</feature>
<organism evidence="2 3">
    <name type="scientific">Pseudoalteromonas aurantia</name>
    <dbReference type="NCBI Taxonomy" id="43654"/>
    <lineage>
        <taxon>Bacteria</taxon>
        <taxon>Pseudomonadati</taxon>
        <taxon>Pseudomonadota</taxon>
        <taxon>Gammaproteobacteria</taxon>
        <taxon>Alteromonadales</taxon>
        <taxon>Pseudoalteromonadaceae</taxon>
        <taxon>Pseudoalteromonas</taxon>
    </lineage>
</organism>
<sequence>MFSIVNKHIHLTLNKNTSLFCIYAIIAACSTYAFMYGFRKPIAVGLYADTTLLGVSLKTLYLTSQIFGYALSKFIGIKVISELQPHGRANTILLLVTIAWLALLGFGYISAPWNTIFMFINGLPLGMVWGIVFSYLEGRKVTEILAAGLCASFIIASGLVKSVGSFLMLNYGVTEQWMPFFSASLFFPMLIVSVWMLEQLPPPTDDDIAARCKRTPMNKTNRKEFLNHFGLSLVLLIIGYTLLTIVRDLRDNFSANIWSSVGFSDAPEIFTLTEIPIAIVVLLVVAFLKLITSNHLAIILNYLLIFSGFLTSLICSLVYQNNQLEPISWMVINGVGLYLAYIPFSTTLFERLIATFNRPANVGFITYISDSFGYLGTVAVMLYHGFITHQVNWNVVLCDISILTGGAGAIITLLSLGYFLHRSKLDKNANYIVKNQIKLS</sequence>
<name>A0A5S3V1Q7_9GAMM</name>
<keyword evidence="1" id="KW-0812">Transmembrane</keyword>
<feature type="transmembrane region" description="Helical" evidence="1">
    <location>
        <begin position="393"/>
        <end position="420"/>
    </location>
</feature>
<dbReference type="Proteomes" id="UP000307217">
    <property type="component" value="Unassembled WGS sequence"/>
</dbReference>
<feature type="transmembrane region" description="Helical" evidence="1">
    <location>
        <begin position="20"/>
        <end position="39"/>
    </location>
</feature>
<protein>
    <recommendedName>
        <fullName evidence="4">MFS transporter</fullName>
    </recommendedName>
</protein>
<feature type="transmembrane region" description="Helical" evidence="1">
    <location>
        <begin position="148"/>
        <end position="171"/>
    </location>
</feature>
<dbReference type="InterPro" id="IPR036259">
    <property type="entry name" value="MFS_trans_sf"/>
</dbReference>
<reference evidence="3" key="2">
    <citation type="submission" date="2019-06" db="EMBL/GenBank/DDBJ databases">
        <title>Co-occurence of chitin degradation, pigmentation and bioactivity in marine Pseudoalteromonas.</title>
        <authorList>
            <person name="Sonnenschein E.C."/>
            <person name="Bech P.K."/>
        </authorList>
    </citation>
    <scope>NUCLEOTIDE SEQUENCE [LARGE SCALE GENOMIC DNA]</scope>
    <source>
        <strain evidence="3">S3790</strain>
    </source>
</reference>
<feature type="transmembrane region" description="Helical" evidence="1">
    <location>
        <begin position="92"/>
        <end position="110"/>
    </location>
</feature>
<keyword evidence="1" id="KW-1133">Transmembrane helix</keyword>
<dbReference type="SUPFAM" id="SSF103473">
    <property type="entry name" value="MFS general substrate transporter"/>
    <property type="match status" value="1"/>
</dbReference>
<evidence type="ECO:0000313" key="3">
    <source>
        <dbReference type="Proteomes" id="UP000307217"/>
    </source>
</evidence>
<dbReference type="AlphaFoldDB" id="A0A5S3V1Q7"/>
<evidence type="ECO:0000313" key="2">
    <source>
        <dbReference type="EMBL" id="TMO64569.1"/>
    </source>
</evidence>
<feature type="transmembrane region" description="Helical" evidence="1">
    <location>
        <begin position="300"/>
        <end position="320"/>
    </location>
</feature>
<dbReference type="OrthoDB" id="182994at2"/>
<dbReference type="RefSeq" id="WP_138593271.1">
    <property type="nucleotide sequence ID" value="NZ_PNBX01000104.1"/>
</dbReference>
<reference evidence="2 3" key="1">
    <citation type="submission" date="2018-01" db="EMBL/GenBank/DDBJ databases">
        <authorList>
            <person name="Paulsen S."/>
            <person name="Gram L.K."/>
        </authorList>
    </citation>
    <scope>NUCLEOTIDE SEQUENCE [LARGE SCALE GENOMIC DNA]</scope>
    <source>
        <strain evidence="2 3">S3790</strain>
    </source>
</reference>
<proteinExistence type="predicted"/>
<feature type="transmembrane region" description="Helical" evidence="1">
    <location>
        <begin position="177"/>
        <end position="197"/>
    </location>
</feature>
<gene>
    <name evidence="2" type="ORF">CWC19_18265</name>
</gene>
<keyword evidence="1" id="KW-0472">Membrane</keyword>
<feature type="transmembrane region" description="Helical" evidence="1">
    <location>
        <begin position="326"/>
        <end position="344"/>
    </location>
</feature>
<dbReference type="InterPro" id="IPR043745">
    <property type="entry name" value="DUF5690"/>
</dbReference>
<dbReference type="PROSITE" id="PS51257">
    <property type="entry name" value="PROKAR_LIPOPROTEIN"/>
    <property type="match status" value="1"/>
</dbReference>
<feature type="transmembrane region" description="Helical" evidence="1">
    <location>
        <begin position="116"/>
        <end position="136"/>
    </location>
</feature>
<evidence type="ECO:0000256" key="1">
    <source>
        <dbReference type="SAM" id="Phobius"/>
    </source>
</evidence>